<protein>
    <submittedName>
        <fullName evidence="2">Uncharacterized protein</fullName>
    </submittedName>
</protein>
<evidence type="ECO:0000313" key="2">
    <source>
        <dbReference type="EMBL" id="MFC6904068.1"/>
    </source>
</evidence>
<dbReference type="Proteomes" id="UP001596312">
    <property type="component" value="Unassembled WGS sequence"/>
</dbReference>
<keyword evidence="3" id="KW-1185">Reference proteome</keyword>
<dbReference type="EMBL" id="JBHSXQ010000001">
    <property type="protein sequence ID" value="MFC6904068.1"/>
    <property type="molecule type" value="Genomic_DNA"/>
</dbReference>
<keyword evidence="1" id="KW-1133">Transmembrane helix</keyword>
<reference evidence="2 3" key="1">
    <citation type="journal article" date="2019" name="Int. J. Syst. Evol. Microbiol.">
        <title>The Global Catalogue of Microorganisms (GCM) 10K type strain sequencing project: providing services to taxonomists for standard genome sequencing and annotation.</title>
        <authorList>
            <consortium name="The Broad Institute Genomics Platform"/>
            <consortium name="The Broad Institute Genome Sequencing Center for Infectious Disease"/>
            <person name="Wu L."/>
            <person name="Ma J."/>
        </authorList>
    </citation>
    <scope>NUCLEOTIDE SEQUENCE [LARGE SCALE GENOMIC DNA]</scope>
    <source>
        <strain evidence="2 3">CGMCC 1.3240</strain>
    </source>
</reference>
<feature type="transmembrane region" description="Helical" evidence="1">
    <location>
        <begin position="57"/>
        <end position="78"/>
    </location>
</feature>
<accession>A0ABD5V190</accession>
<dbReference type="InterPro" id="IPR058278">
    <property type="entry name" value="DUF7972"/>
</dbReference>
<organism evidence="2 3">
    <name type="scientific">Halalkalicoccus tibetensis</name>
    <dbReference type="NCBI Taxonomy" id="175632"/>
    <lineage>
        <taxon>Archaea</taxon>
        <taxon>Methanobacteriati</taxon>
        <taxon>Methanobacteriota</taxon>
        <taxon>Stenosarchaea group</taxon>
        <taxon>Halobacteria</taxon>
        <taxon>Halobacteriales</taxon>
        <taxon>Halococcaceae</taxon>
        <taxon>Halalkalicoccus</taxon>
    </lineage>
</organism>
<dbReference type="Pfam" id="PF25927">
    <property type="entry name" value="DUF7972"/>
    <property type="match status" value="1"/>
</dbReference>
<comment type="caution">
    <text evidence="2">The sequence shown here is derived from an EMBL/GenBank/DDBJ whole genome shotgun (WGS) entry which is preliminary data.</text>
</comment>
<dbReference type="RefSeq" id="WP_340602573.1">
    <property type="nucleotide sequence ID" value="NZ_JBBMXV010000001.1"/>
</dbReference>
<evidence type="ECO:0000313" key="3">
    <source>
        <dbReference type="Proteomes" id="UP001596312"/>
    </source>
</evidence>
<proteinExistence type="predicted"/>
<sequence length="339" mass="37067">MSGVERNDEGVVNRAVDWVLFDGSRWAVAGGSLLPIVVLLGLMAGTDLLVLDDTEPLLFLFSAIVGGNFTLLTVVLSVNQLVLSRQLESPGEVRDRIGSVHDYRDEVESHTEGVAPVLPPEFFLRVLEGARRQAQELGGLVAGRSPDPLREDVDELVETVTAQIDRSRELYGQSEAGTVEVLVVALETNYAMQIRDARRIKRHHEAELSEELRERIDDLIDSLEHVDVARQYLKTLYIQDELARFSRLLLYVGIPAMFVPICVLAGFTTAPGIGSTNPFLPALVVASIVVGLLPLAVLFAFVLRVASVSQETIAITPFTMAQQESEDRSNGSEDGHPGS</sequence>
<name>A0ABD5V190_9EURY</name>
<evidence type="ECO:0000256" key="1">
    <source>
        <dbReference type="SAM" id="Phobius"/>
    </source>
</evidence>
<keyword evidence="1" id="KW-0472">Membrane</keyword>
<gene>
    <name evidence="2" type="ORF">ACFQGH_02510</name>
</gene>
<feature type="transmembrane region" description="Helical" evidence="1">
    <location>
        <begin position="279"/>
        <end position="303"/>
    </location>
</feature>
<feature type="transmembrane region" description="Helical" evidence="1">
    <location>
        <begin position="248"/>
        <end position="267"/>
    </location>
</feature>
<dbReference type="AlphaFoldDB" id="A0ABD5V190"/>
<feature type="transmembrane region" description="Helical" evidence="1">
    <location>
        <begin position="26"/>
        <end position="45"/>
    </location>
</feature>
<keyword evidence="1" id="KW-0812">Transmembrane</keyword>